<name>A0ABN2VHA1_9ACTN</name>
<accession>A0ABN2VHA1</accession>
<proteinExistence type="predicted"/>
<evidence type="ECO:0000256" key="1">
    <source>
        <dbReference type="SAM" id="SignalP"/>
    </source>
</evidence>
<feature type="signal peptide" evidence="1">
    <location>
        <begin position="1"/>
        <end position="17"/>
    </location>
</feature>
<organism evidence="2 3">
    <name type="scientific">Catenulispora yoronensis</name>
    <dbReference type="NCBI Taxonomy" id="450799"/>
    <lineage>
        <taxon>Bacteria</taxon>
        <taxon>Bacillati</taxon>
        <taxon>Actinomycetota</taxon>
        <taxon>Actinomycetes</taxon>
        <taxon>Catenulisporales</taxon>
        <taxon>Catenulisporaceae</taxon>
        <taxon>Catenulispora</taxon>
    </lineage>
</organism>
<sequence>MRRPAAAVILAAGLALAASGCGVQSTGVNTSKTAPFSTTASSGSPSTLPSEARYPVPLVLFTGTSSNAREVTCYLPKEPKTVTDLVQMLAGADEEQCGEGYVTYVPADLALEKTDVAHEYRVTNPLKLHPFALLQLTCSFDRYWRNHPDGKASSTLFDLPLGGSSQWQDCLYLLGSPSDPKLVGKPTAVTPSPGAVGN</sequence>
<dbReference type="PROSITE" id="PS51257">
    <property type="entry name" value="PROKAR_LIPOPROTEIN"/>
    <property type="match status" value="1"/>
</dbReference>
<evidence type="ECO:0000313" key="3">
    <source>
        <dbReference type="Proteomes" id="UP001500751"/>
    </source>
</evidence>
<feature type="chain" id="PRO_5045671628" description="Lipoprotein" evidence="1">
    <location>
        <begin position="18"/>
        <end position="198"/>
    </location>
</feature>
<dbReference type="EMBL" id="BAAAQN010000087">
    <property type="protein sequence ID" value="GAA2062347.1"/>
    <property type="molecule type" value="Genomic_DNA"/>
</dbReference>
<dbReference type="RefSeq" id="WP_344671609.1">
    <property type="nucleotide sequence ID" value="NZ_BAAAQN010000087.1"/>
</dbReference>
<comment type="caution">
    <text evidence="2">The sequence shown here is derived from an EMBL/GenBank/DDBJ whole genome shotgun (WGS) entry which is preliminary data.</text>
</comment>
<protein>
    <recommendedName>
        <fullName evidence="4">Lipoprotein</fullName>
    </recommendedName>
</protein>
<keyword evidence="1" id="KW-0732">Signal</keyword>
<gene>
    <name evidence="2" type="ORF">GCM10009839_86850</name>
</gene>
<dbReference type="Proteomes" id="UP001500751">
    <property type="component" value="Unassembled WGS sequence"/>
</dbReference>
<evidence type="ECO:0008006" key="4">
    <source>
        <dbReference type="Google" id="ProtNLM"/>
    </source>
</evidence>
<keyword evidence="3" id="KW-1185">Reference proteome</keyword>
<reference evidence="2 3" key="1">
    <citation type="journal article" date="2019" name="Int. J. Syst. Evol. Microbiol.">
        <title>The Global Catalogue of Microorganisms (GCM) 10K type strain sequencing project: providing services to taxonomists for standard genome sequencing and annotation.</title>
        <authorList>
            <consortium name="The Broad Institute Genomics Platform"/>
            <consortium name="The Broad Institute Genome Sequencing Center for Infectious Disease"/>
            <person name="Wu L."/>
            <person name="Ma J."/>
        </authorList>
    </citation>
    <scope>NUCLEOTIDE SEQUENCE [LARGE SCALE GENOMIC DNA]</scope>
    <source>
        <strain evidence="2 3">JCM 16014</strain>
    </source>
</reference>
<evidence type="ECO:0000313" key="2">
    <source>
        <dbReference type="EMBL" id="GAA2062347.1"/>
    </source>
</evidence>